<keyword evidence="1" id="KW-0472">Membrane</keyword>
<evidence type="ECO:0000313" key="2">
    <source>
        <dbReference type="EMBL" id="KAE8373123.1"/>
    </source>
</evidence>
<keyword evidence="1" id="KW-1133">Transmembrane helix</keyword>
<evidence type="ECO:0000256" key="1">
    <source>
        <dbReference type="SAM" id="Phobius"/>
    </source>
</evidence>
<proteinExistence type="predicted"/>
<protein>
    <submittedName>
        <fullName evidence="2">Uncharacterized protein</fullName>
    </submittedName>
</protein>
<name>A0A5N7ATQ6_9EURO</name>
<reference evidence="2 3" key="1">
    <citation type="submission" date="2019-04" db="EMBL/GenBank/DDBJ databases">
        <title>Friends and foes A comparative genomics studyof 23 Aspergillus species from section Flavi.</title>
        <authorList>
            <consortium name="DOE Joint Genome Institute"/>
            <person name="Kjaerbolling I."/>
            <person name="Vesth T."/>
            <person name="Frisvad J.C."/>
            <person name="Nybo J.L."/>
            <person name="Theobald S."/>
            <person name="Kildgaard S."/>
            <person name="Isbrandt T."/>
            <person name="Kuo A."/>
            <person name="Sato A."/>
            <person name="Lyhne E.K."/>
            <person name="Kogle M.E."/>
            <person name="Wiebenga A."/>
            <person name="Kun R.S."/>
            <person name="Lubbers R.J."/>
            <person name="Makela M.R."/>
            <person name="Barry K."/>
            <person name="Chovatia M."/>
            <person name="Clum A."/>
            <person name="Daum C."/>
            <person name="Haridas S."/>
            <person name="He G."/>
            <person name="LaButti K."/>
            <person name="Lipzen A."/>
            <person name="Mondo S."/>
            <person name="Riley R."/>
            <person name="Salamov A."/>
            <person name="Simmons B.A."/>
            <person name="Magnuson J.K."/>
            <person name="Henrissat B."/>
            <person name="Mortensen U.H."/>
            <person name="Larsen T.O."/>
            <person name="Devries R.P."/>
            <person name="Grigoriev I.V."/>
            <person name="Machida M."/>
            <person name="Baker S.E."/>
            <person name="Andersen M.R."/>
        </authorList>
    </citation>
    <scope>NUCLEOTIDE SEQUENCE [LARGE SCALE GENOMIC DNA]</scope>
    <source>
        <strain evidence="2 3">IBT 29228</strain>
    </source>
</reference>
<keyword evidence="3" id="KW-1185">Reference proteome</keyword>
<evidence type="ECO:0000313" key="3">
    <source>
        <dbReference type="Proteomes" id="UP000326198"/>
    </source>
</evidence>
<sequence length="150" mass="16930">MQPKTCTQYGQVVDNRNNSIGQATLGLSLLLVLLLLLLLATACRGFSSHQPGQPGHSRDLRHSWHTLHILHLGHGILERVIADSTTAVGRRMDRKNCTDLPPAGSRRGRRKLVRHWKSTDPQAIWRFIGCWVSFKILSHKDIKVVLCRQS</sequence>
<gene>
    <name evidence="2" type="ORF">BDV26DRAFT_272810</name>
</gene>
<keyword evidence="1" id="KW-0812">Transmembrane</keyword>
<dbReference type="AlphaFoldDB" id="A0A5N7ATQ6"/>
<dbReference type="Proteomes" id="UP000326198">
    <property type="component" value="Unassembled WGS sequence"/>
</dbReference>
<feature type="transmembrane region" description="Helical" evidence="1">
    <location>
        <begin position="20"/>
        <end position="40"/>
    </location>
</feature>
<dbReference type="EMBL" id="ML736327">
    <property type="protein sequence ID" value="KAE8373123.1"/>
    <property type="molecule type" value="Genomic_DNA"/>
</dbReference>
<accession>A0A5N7ATQ6</accession>
<organism evidence="2 3">
    <name type="scientific">Aspergillus bertholletiae</name>
    <dbReference type="NCBI Taxonomy" id="1226010"/>
    <lineage>
        <taxon>Eukaryota</taxon>
        <taxon>Fungi</taxon>
        <taxon>Dikarya</taxon>
        <taxon>Ascomycota</taxon>
        <taxon>Pezizomycotina</taxon>
        <taxon>Eurotiomycetes</taxon>
        <taxon>Eurotiomycetidae</taxon>
        <taxon>Eurotiales</taxon>
        <taxon>Aspergillaceae</taxon>
        <taxon>Aspergillus</taxon>
        <taxon>Aspergillus subgen. Circumdati</taxon>
    </lineage>
</organism>